<feature type="domain" description="Tr-type G" evidence="9">
    <location>
        <begin position="3"/>
        <end position="176"/>
    </location>
</feature>
<dbReference type="Gene3D" id="3.40.50.300">
    <property type="entry name" value="P-loop containing nucleotide triphosphate hydrolases"/>
    <property type="match status" value="1"/>
</dbReference>
<dbReference type="NCBIfam" id="TIGR00231">
    <property type="entry name" value="small_GTP"/>
    <property type="match status" value="1"/>
</dbReference>
<dbReference type="PANTHER" id="PTHR43721:SF22">
    <property type="entry name" value="ELONGATION FACTOR TU, MITOCHONDRIAL"/>
    <property type="match status" value="1"/>
</dbReference>
<dbReference type="InterPro" id="IPR004535">
    <property type="entry name" value="Transl_elong_SelB"/>
</dbReference>
<dbReference type="InterPro" id="IPR004161">
    <property type="entry name" value="EFTu-like_2"/>
</dbReference>
<protein>
    <recommendedName>
        <fullName evidence="2">Selenocysteine-specific elongation factor</fullName>
    </recommendedName>
    <alternativeName>
        <fullName evidence="8">SelB translation factor</fullName>
    </alternativeName>
</protein>
<comment type="subcellular location">
    <subcellularLocation>
        <location evidence="1">Cytoplasm</location>
    </subcellularLocation>
</comment>
<keyword evidence="11" id="KW-1185">Reference proteome</keyword>
<dbReference type="SUPFAM" id="SSF50447">
    <property type="entry name" value="Translation proteins"/>
    <property type="match status" value="1"/>
</dbReference>
<dbReference type="InterPro" id="IPR015190">
    <property type="entry name" value="Elong_fac_SelB-wing-hlx_typ-2"/>
</dbReference>
<dbReference type="Pfam" id="PF25461">
    <property type="entry name" value="Beta-barrel_SelB"/>
    <property type="match status" value="1"/>
</dbReference>
<dbReference type="InterPro" id="IPR036388">
    <property type="entry name" value="WH-like_DNA-bd_sf"/>
</dbReference>
<evidence type="ECO:0000256" key="5">
    <source>
        <dbReference type="ARBA" id="ARBA00022917"/>
    </source>
</evidence>
<evidence type="ECO:0000256" key="6">
    <source>
        <dbReference type="ARBA" id="ARBA00023134"/>
    </source>
</evidence>
<keyword evidence="3" id="KW-0963">Cytoplasm</keyword>
<dbReference type="NCBIfam" id="TIGR00475">
    <property type="entry name" value="selB"/>
    <property type="match status" value="1"/>
</dbReference>
<comment type="caution">
    <text evidence="10">The sequence shown here is derived from an EMBL/GenBank/DDBJ whole genome shotgun (WGS) entry which is preliminary data.</text>
</comment>
<dbReference type="Gene3D" id="2.40.30.10">
    <property type="entry name" value="Translation factors"/>
    <property type="match status" value="1"/>
</dbReference>
<evidence type="ECO:0000256" key="1">
    <source>
        <dbReference type="ARBA" id="ARBA00004496"/>
    </source>
</evidence>
<dbReference type="RefSeq" id="WP_379746626.1">
    <property type="nucleotide sequence ID" value="NZ_JBHTCP010000005.1"/>
</dbReference>
<dbReference type="Pfam" id="PF09106">
    <property type="entry name" value="WHD_2nd_SelB"/>
    <property type="match status" value="1"/>
</dbReference>
<keyword evidence="5" id="KW-0648">Protein biosynthesis</keyword>
<dbReference type="PANTHER" id="PTHR43721">
    <property type="entry name" value="ELONGATION FACTOR TU-RELATED"/>
    <property type="match status" value="1"/>
</dbReference>
<dbReference type="CDD" id="cd03696">
    <property type="entry name" value="SelB_II"/>
    <property type="match status" value="1"/>
</dbReference>
<evidence type="ECO:0000256" key="4">
    <source>
        <dbReference type="ARBA" id="ARBA00022741"/>
    </source>
</evidence>
<accession>A0ABW2NN52</accession>
<dbReference type="InterPro" id="IPR000795">
    <property type="entry name" value="T_Tr_GTP-bd_dom"/>
</dbReference>
<dbReference type="Gene3D" id="1.10.10.2770">
    <property type="match status" value="1"/>
</dbReference>
<dbReference type="PRINTS" id="PR00315">
    <property type="entry name" value="ELONGATNFCT"/>
</dbReference>
<dbReference type="InterPro" id="IPR015191">
    <property type="entry name" value="SelB_WHD4"/>
</dbReference>
<name>A0ABW2NN52_9BACL</name>
<dbReference type="Proteomes" id="UP001596549">
    <property type="component" value="Unassembled WGS sequence"/>
</dbReference>
<evidence type="ECO:0000256" key="8">
    <source>
        <dbReference type="ARBA" id="ARBA00031615"/>
    </source>
</evidence>
<proteinExistence type="predicted"/>
<dbReference type="InterPro" id="IPR009001">
    <property type="entry name" value="Transl_elong_EF1A/Init_IF2_C"/>
</dbReference>
<sequence length="631" mass="71037">MTIQHYTVGMAGHIDHGKTTLTKALTGVDTDTLKEEIQRSITIEPGYAPFKLPDGMIGSIVDVPGHEKLIRQMIAGVAGIDLVLIVIAADEGVMPQTKEHFEILSFLGIDRGIFVFTKSDAADEDTRDYLLEELMDLAAGTPFERFPAVFADSVSMKGIPELKEAIKEQLHKVRPRAANGPFRMPVDHVFTVKGQGTVVRGTIMEGRTHQGAALVVAPGGKRVRVRQMQVHKEVQETVYAGQRAALNLAGIDKETIRRGHTIAEEGSYIESLVCDLVMQKPRQLMHEVKQRTRVKMYSGTSEVMGTLIFFDRNELKDSDSDEPVYCQIRLEQTMILHRGDRFVIRRLSPEETIGGGYVLDPDGKKYRFGTMTVNMLKEKAAGSPEDRILSALKSNKVMELKEIERETSLLDDQIEILLKKLEFAGDITAFEGCYMLNSELTATKESLLEDIHQYHRDHPLKPGIPRASLFSLFSHIPQKLLSAAFSSINQSGLARVHFQHVAASEFKPHFPPRWAKRMENTVNKLIKDGLSPMPFESYAQSEQLTSELSRDLKHYLLRDRSALALDEEHILSYSAFEQAVAALKDAFHEPFTVQEAKPLLGLSRKYVIPLLELMDQENVTRRYANNTREWQ</sequence>
<dbReference type="InterPro" id="IPR036390">
    <property type="entry name" value="WH_DNA-bd_sf"/>
</dbReference>
<dbReference type="GO" id="GO:0003746">
    <property type="term" value="F:translation elongation factor activity"/>
    <property type="evidence" value="ECO:0007669"/>
    <property type="project" value="UniProtKB-KW"/>
</dbReference>
<dbReference type="InterPro" id="IPR009000">
    <property type="entry name" value="Transl_B-barrel_sf"/>
</dbReference>
<dbReference type="InterPro" id="IPR027417">
    <property type="entry name" value="P-loop_NTPase"/>
</dbReference>
<dbReference type="PROSITE" id="PS51722">
    <property type="entry name" value="G_TR_2"/>
    <property type="match status" value="1"/>
</dbReference>
<evidence type="ECO:0000256" key="7">
    <source>
        <dbReference type="ARBA" id="ARBA00025526"/>
    </source>
</evidence>
<evidence type="ECO:0000313" key="10">
    <source>
        <dbReference type="EMBL" id="MFC7370739.1"/>
    </source>
</evidence>
<evidence type="ECO:0000313" key="11">
    <source>
        <dbReference type="Proteomes" id="UP001596549"/>
    </source>
</evidence>
<evidence type="ECO:0000256" key="3">
    <source>
        <dbReference type="ARBA" id="ARBA00022490"/>
    </source>
</evidence>
<keyword evidence="6" id="KW-0342">GTP-binding</keyword>
<gene>
    <name evidence="10" type="primary">selB</name>
    <name evidence="10" type="ORF">ACFQPF_03515</name>
</gene>
<dbReference type="InterPro" id="IPR050055">
    <property type="entry name" value="EF-Tu_GTPase"/>
</dbReference>
<reference evidence="11" key="1">
    <citation type="journal article" date="2019" name="Int. J. Syst. Evol. Microbiol.">
        <title>The Global Catalogue of Microorganisms (GCM) 10K type strain sequencing project: providing services to taxonomists for standard genome sequencing and annotation.</title>
        <authorList>
            <consortium name="The Broad Institute Genomics Platform"/>
            <consortium name="The Broad Institute Genome Sequencing Center for Infectious Disease"/>
            <person name="Wu L."/>
            <person name="Ma J."/>
        </authorList>
    </citation>
    <scope>NUCLEOTIDE SEQUENCE [LARGE SCALE GENOMIC DNA]</scope>
    <source>
        <strain evidence="11">NBRC 106396</strain>
    </source>
</reference>
<organism evidence="10 11">
    <name type="scientific">Fictibacillus iocasae</name>
    <dbReference type="NCBI Taxonomy" id="2715437"/>
    <lineage>
        <taxon>Bacteria</taxon>
        <taxon>Bacillati</taxon>
        <taxon>Bacillota</taxon>
        <taxon>Bacilli</taxon>
        <taxon>Bacillales</taxon>
        <taxon>Fictibacillaceae</taxon>
        <taxon>Fictibacillus</taxon>
    </lineage>
</organism>
<dbReference type="Gene3D" id="1.10.10.10">
    <property type="entry name" value="Winged helix-like DNA-binding domain superfamily/Winged helix DNA-binding domain"/>
    <property type="match status" value="1"/>
</dbReference>
<dbReference type="SUPFAM" id="SSF46785">
    <property type="entry name" value="Winged helix' DNA-binding domain"/>
    <property type="match status" value="1"/>
</dbReference>
<evidence type="ECO:0000256" key="2">
    <source>
        <dbReference type="ARBA" id="ARBA00015953"/>
    </source>
</evidence>
<comment type="function">
    <text evidence="7">Translation factor necessary for the incorporation of selenocysteine into proteins. It probably replaces EF-Tu for the insertion of selenocysteine directed by the UGA codon. SelB binds GTP and GDP.</text>
</comment>
<dbReference type="SUPFAM" id="SSF52540">
    <property type="entry name" value="P-loop containing nucleoside triphosphate hydrolases"/>
    <property type="match status" value="1"/>
</dbReference>
<dbReference type="Pfam" id="PF00009">
    <property type="entry name" value="GTP_EFTU"/>
    <property type="match status" value="1"/>
</dbReference>
<dbReference type="InterPro" id="IPR057335">
    <property type="entry name" value="Beta-barrel_SelB"/>
</dbReference>
<evidence type="ECO:0000259" key="9">
    <source>
        <dbReference type="PROSITE" id="PS51722"/>
    </source>
</evidence>
<dbReference type="CDD" id="cd15491">
    <property type="entry name" value="selB_III"/>
    <property type="match status" value="1"/>
</dbReference>
<keyword evidence="4" id="KW-0547">Nucleotide-binding</keyword>
<dbReference type="EMBL" id="JBHTCP010000005">
    <property type="protein sequence ID" value="MFC7370739.1"/>
    <property type="molecule type" value="Genomic_DNA"/>
</dbReference>
<dbReference type="CDD" id="cd04171">
    <property type="entry name" value="SelB"/>
    <property type="match status" value="1"/>
</dbReference>
<dbReference type="SUPFAM" id="SSF50465">
    <property type="entry name" value="EF-Tu/eEF-1alpha/eIF2-gamma C-terminal domain"/>
    <property type="match status" value="1"/>
</dbReference>
<keyword evidence="10" id="KW-0251">Elongation factor</keyword>
<dbReference type="InterPro" id="IPR005225">
    <property type="entry name" value="Small_GTP-bd"/>
</dbReference>
<dbReference type="Pfam" id="PF03144">
    <property type="entry name" value="GTP_EFTU_D2"/>
    <property type="match status" value="1"/>
</dbReference>
<dbReference type="Pfam" id="PF09107">
    <property type="entry name" value="WHD_3rd_SelB"/>
    <property type="match status" value="1"/>
</dbReference>